<dbReference type="InterPro" id="IPR018497">
    <property type="entry name" value="Peptidase_M13_C"/>
</dbReference>
<evidence type="ECO:0000256" key="2">
    <source>
        <dbReference type="ARBA" id="ARBA00022670"/>
    </source>
</evidence>
<keyword evidence="6" id="KW-0482">Metalloprotease</keyword>
<dbReference type="InterPro" id="IPR008753">
    <property type="entry name" value="Peptidase_M13_N"/>
</dbReference>
<feature type="region of interest" description="Disordered" evidence="7">
    <location>
        <begin position="1"/>
        <end position="20"/>
    </location>
</feature>
<keyword evidence="3" id="KW-0479">Metal-binding</keyword>
<proteinExistence type="predicted"/>
<comment type="cofactor">
    <cofactor evidence="1">
        <name>Zn(2+)</name>
        <dbReference type="ChEBI" id="CHEBI:29105"/>
    </cofactor>
</comment>
<organism evidence="10">
    <name type="scientific">viral metagenome</name>
    <dbReference type="NCBI Taxonomy" id="1070528"/>
    <lineage>
        <taxon>unclassified sequences</taxon>
        <taxon>metagenomes</taxon>
        <taxon>organismal metagenomes</taxon>
    </lineage>
</organism>
<evidence type="ECO:0000256" key="3">
    <source>
        <dbReference type="ARBA" id="ARBA00022723"/>
    </source>
</evidence>
<name>A0A6C0BY52_9ZZZZ</name>
<dbReference type="InterPro" id="IPR042089">
    <property type="entry name" value="Peptidase_M13_dom_2"/>
</dbReference>
<feature type="domain" description="Peptidase M13 N-terminal" evidence="9">
    <location>
        <begin position="96"/>
        <end position="493"/>
    </location>
</feature>
<evidence type="ECO:0000256" key="1">
    <source>
        <dbReference type="ARBA" id="ARBA00001947"/>
    </source>
</evidence>
<dbReference type="Pfam" id="PF01431">
    <property type="entry name" value="Peptidase_M13"/>
    <property type="match status" value="1"/>
</dbReference>
<keyword evidence="2" id="KW-0645">Protease</keyword>
<dbReference type="PANTHER" id="PTHR11733:SF237">
    <property type="entry name" value="NEPRILYSIN-LIKE 4"/>
    <property type="match status" value="1"/>
</dbReference>
<evidence type="ECO:0000256" key="5">
    <source>
        <dbReference type="ARBA" id="ARBA00022833"/>
    </source>
</evidence>
<dbReference type="GO" id="GO:0005886">
    <property type="term" value="C:plasma membrane"/>
    <property type="evidence" value="ECO:0007669"/>
    <property type="project" value="TreeGrafter"/>
</dbReference>
<evidence type="ECO:0000259" key="9">
    <source>
        <dbReference type="Pfam" id="PF05649"/>
    </source>
</evidence>
<dbReference type="SUPFAM" id="SSF55486">
    <property type="entry name" value="Metalloproteases ('zincins'), catalytic domain"/>
    <property type="match status" value="1"/>
</dbReference>
<sequence length="759" mass="90134">MINKSKKHKGSHTHNKTKKNYNINKIRDVFDSFEDSYEKKVNESIKKKNRKYASNVEKLLNQSRVAIYKKQDSGDLWQKKLVQLFNIPFTPSSIKPNDDFYTYINYRWLQNTEKEFDSKGKPQNKKYFSQIDEFRLVQDKTYRDVLRLVDEYIKKTGSTTTKDEKMNHVKKSFENLNNFSHTKKHIAEFTKMYQGCLEKNNLWDFLAEINKNEIISWGCPIQWQVTPDQKNAKKYRSFISSPELSIFDINIYFDESPGASKEDKEYRKLLKNKYLKYIHDIFDACLEKNHGLKAQDVFDKEVEIVNAMGCLSIKNDSPKFYNIVQKNEALKKYGFDWENFTKCLGYTHTPDFFICGSLNYLKCICDNLTANWTDNKWKSYWYYIFLRQLIRFDRNLNEIHYEFKGKFMTGLPANFPYDLYPVFGLSITFNSTLTKLYLDSFKNEEVIQYVKNMFYDLVKVFKRIITRNNWMDPKTKKNALIKLNHIRLDIGRPKVLREDPLLDYVPSDPWVNMMLIVGWRHRKFLKLDGGKVIDIPMVDWAATPFKLTGYQTYIVNAFYTPTMNSIYIPYAYLQKPFIDLEERGIEYNLVHIGYTLGHEMSHCLDSTGSKYDYQGNLYDWWTKNDKIQYKHILDNIIKQYEAFALKDGIKFDAAPSIGEDVADISGLAICEEYLKDFQDNNDYIVPIRALSFEMFYVYFAVNQRQHIYKSALRAQLLTNPHPLDKYRTNVPLSRLEIFRNIYNVKKGDGMYWPDMRTVF</sequence>
<evidence type="ECO:0000256" key="4">
    <source>
        <dbReference type="ARBA" id="ARBA00022801"/>
    </source>
</evidence>
<feature type="domain" description="Peptidase M13 C-terminal" evidence="8">
    <location>
        <begin position="556"/>
        <end position="752"/>
    </location>
</feature>
<protein>
    <recommendedName>
        <fullName evidence="11">Peptidase M13 C-terminal domain-containing protein</fullName>
    </recommendedName>
</protein>
<feature type="compositionally biased region" description="Basic residues" evidence="7">
    <location>
        <begin position="1"/>
        <end position="19"/>
    </location>
</feature>
<evidence type="ECO:0008006" key="11">
    <source>
        <dbReference type="Google" id="ProtNLM"/>
    </source>
</evidence>
<dbReference type="InterPro" id="IPR024079">
    <property type="entry name" value="MetalloPept_cat_dom_sf"/>
</dbReference>
<dbReference type="Gene3D" id="1.10.1380.10">
    <property type="entry name" value="Neutral endopeptidase , domain2"/>
    <property type="match status" value="1"/>
</dbReference>
<evidence type="ECO:0000259" key="8">
    <source>
        <dbReference type="Pfam" id="PF01431"/>
    </source>
</evidence>
<dbReference type="GO" id="GO:0046872">
    <property type="term" value="F:metal ion binding"/>
    <property type="evidence" value="ECO:0007669"/>
    <property type="project" value="UniProtKB-KW"/>
</dbReference>
<keyword evidence="5" id="KW-0862">Zinc</keyword>
<evidence type="ECO:0000256" key="7">
    <source>
        <dbReference type="SAM" id="MobiDB-lite"/>
    </source>
</evidence>
<dbReference type="Gene3D" id="3.40.390.10">
    <property type="entry name" value="Collagenase (Catalytic Domain)"/>
    <property type="match status" value="1"/>
</dbReference>
<dbReference type="PANTHER" id="PTHR11733">
    <property type="entry name" value="ZINC METALLOPROTEASE FAMILY M13 NEPRILYSIN-RELATED"/>
    <property type="match status" value="1"/>
</dbReference>
<keyword evidence="4" id="KW-0378">Hydrolase</keyword>
<dbReference type="GO" id="GO:0016485">
    <property type="term" value="P:protein processing"/>
    <property type="evidence" value="ECO:0007669"/>
    <property type="project" value="TreeGrafter"/>
</dbReference>
<dbReference type="InterPro" id="IPR000718">
    <property type="entry name" value="Peptidase_M13"/>
</dbReference>
<dbReference type="Pfam" id="PF05649">
    <property type="entry name" value="Peptidase_M13_N"/>
    <property type="match status" value="1"/>
</dbReference>
<accession>A0A6C0BY52</accession>
<dbReference type="PROSITE" id="PS51885">
    <property type="entry name" value="NEPRILYSIN"/>
    <property type="match status" value="1"/>
</dbReference>
<dbReference type="CDD" id="cd08662">
    <property type="entry name" value="M13"/>
    <property type="match status" value="1"/>
</dbReference>
<dbReference type="AlphaFoldDB" id="A0A6C0BY52"/>
<dbReference type="GO" id="GO:0004222">
    <property type="term" value="F:metalloendopeptidase activity"/>
    <property type="evidence" value="ECO:0007669"/>
    <property type="project" value="InterPro"/>
</dbReference>
<evidence type="ECO:0000256" key="6">
    <source>
        <dbReference type="ARBA" id="ARBA00023049"/>
    </source>
</evidence>
<dbReference type="EMBL" id="MN739265">
    <property type="protein sequence ID" value="QHS96193.1"/>
    <property type="molecule type" value="Genomic_DNA"/>
</dbReference>
<reference evidence="10" key="1">
    <citation type="journal article" date="2020" name="Nature">
        <title>Giant virus diversity and host interactions through global metagenomics.</title>
        <authorList>
            <person name="Schulz F."/>
            <person name="Roux S."/>
            <person name="Paez-Espino D."/>
            <person name="Jungbluth S."/>
            <person name="Walsh D.A."/>
            <person name="Denef V.J."/>
            <person name="McMahon K.D."/>
            <person name="Konstantinidis K.T."/>
            <person name="Eloe-Fadrosh E.A."/>
            <person name="Kyrpides N.C."/>
            <person name="Woyke T."/>
        </authorList>
    </citation>
    <scope>NUCLEOTIDE SEQUENCE</scope>
    <source>
        <strain evidence="10">GVMAG-M-3300019093-7</strain>
    </source>
</reference>
<evidence type="ECO:0000313" key="10">
    <source>
        <dbReference type="EMBL" id="QHS96193.1"/>
    </source>
</evidence>